<name>A0AAQ3JLB8_9LILI</name>
<keyword evidence="4" id="KW-1185">Reference proteome</keyword>
<dbReference type="PANTHER" id="PTHR34672">
    <property type="entry name" value="POLLEN-SPECIFIC ARABINOGALACTA PROTEIN BAN102"/>
    <property type="match status" value="1"/>
</dbReference>
<evidence type="ECO:0000256" key="1">
    <source>
        <dbReference type="SAM" id="MobiDB-lite"/>
    </source>
</evidence>
<proteinExistence type="predicted"/>
<protein>
    <submittedName>
        <fullName evidence="3">Uncharacterized protein</fullName>
    </submittedName>
</protein>
<dbReference type="Proteomes" id="UP001327560">
    <property type="component" value="Chromosome 1"/>
</dbReference>
<accession>A0AAQ3JLB8</accession>
<feature type="region of interest" description="Disordered" evidence="1">
    <location>
        <begin position="1"/>
        <end position="49"/>
    </location>
</feature>
<evidence type="ECO:0000256" key="2">
    <source>
        <dbReference type="SAM" id="Phobius"/>
    </source>
</evidence>
<gene>
    <name evidence="3" type="ORF">Cni_G00690</name>
</gene>
<keyword evidence="2" id="KW-1133">Transmembrane helix</keyword>
<dbReference type="InterPro" id="IPR044702">
    <property type="entry name" value="AGP23/40"/>
</dbReference>
<evidence type="ECO:0000313" key="3">
    <source>
        <dbReference type="EMBL" id="WOK91999.1"/>
    </source>
</evidence>
<keyword evidence="2" id="KW-0472">Membrane</keyword>
<dbReference type="AlphaFoldDB" id="A0AAQ3JLB8"/>
<feature type="compositionally biased region" description="Polar residues" evidence="1">
    <location>
        <begin position="7"/>
        <end position="17"/>
    </location>
</feature>
<feature type="transmembrane region" description="Helical" evidence="2">
    <location>
        <begin position="83"/>
        <end position="100"/>
    </location>
</feature>
<dbReference type="EMBL" id="CP136890">
    <property type="protein sequence ID" value="WOK91999.1"/>
    <property type="molecule type" value="Genomic_DNA"/>
</dbReference>
<keyword evidence="2" id="KW-0812">Transmembrane</keyword>
<feature type="compositionally biased region" description="Pro residues" evidence="1">
    <location>
        <begin position="21"/>
        <end position="34"/>
    </location>
</feature>
<organism evidence="3 4">
    <name type="scientific">Canna indica</name>
    <name type="common">Indian-shot</name>
    <dbReference type="NCBI Taxonomy" id="4628"/>
    <lineage>
        <taxon>Eukaryota</taxon>
        <taxon>Viridiplantae</taxon>
        <taxon>Streptophyta</taxon>
        <taxon>Embryophyta</taxon>
        <taxon>Tracheophyta</taxon>
        <taxon>Spermatophyta</taxon>
        <taxon>Magnoliopsida</taxon>
        <taxon>Liliopsida</taxon>
        <taxon>Zingiberales</taxon>
        <taxon>Cannaceae</taxon>
        <taxon>Canna</taxon>
    </lineage>
</organism>
<evidence type="ECO:0000313" key="4">
    <source>
        <dbReference type="Proteomes" id="UP001327560"/>
    </source>
</evidence>
<dbReference type="PANTHER" id="PTHR34672:SF17">
    <property type="entry name" value="POLLEN-SPECIFIC ARABINOGALACTA PROTEIN BAN102"/>
    <property type="match status" value="1"/>
</dbReference>
<reference evidence="3 4" key="1">
    <citation type="submission" date="2023-10" db="EMBL/GenBank/DDBJ databases">
        <title>Chromosome-scale genome assembly provides insights into flower coloration mechanisms of Canna indica.</title>
        <authorList>
            <person name="Li C."/>
        </authorList>
    </citation>
    <scope>NUCLEOTIDE SEQUENCE [LARGE SCALE GENOMIC DNA]</scope>
    <source>
        <tissue evidence="3">Flower</tissue>
    </source>
</reference>
<feature type="transmembrane region" description="Helical" evidence="2">
    <location>
        <begin position="112"/>
        <end position="134"/>
    </location>
</feature>
<sequence>MAATHPLKTSSFRTNQRPQIPDAPPLPDPEPSKPPIKAHASPPFLLRPADRRRHKQHSSFFLISLAFSPRARHPSVAMEMRKIACAVLVAAAAATTALAAEAPAPGPASSSFAVTPAVGAAVGASVLSFFAFYLQ</sequence>